<feature type="domain" description="Glutaredoxin" evidence="1">
    <location>
        <begin position="7"/>
        <end position="62"/>
    </location>
</feature>
<organism evidence="2 3">
    <name type="scientific">Terribacillus aidingensis</name>
    <dbReference type="NCBI Taxonomy" id="586416"/>
    <lineage>
        <taxon>Bacteria</taxon>
        <taxon>Bacillati</taxon>
        <taxon>Bacillota</taxon>
        <taxon>Bacilli</taxon>
        <taxon>Bacillales</taxon>
        <taxon>Bacillaceae</taxon>
        <taxon>Terribacillus</taxon>
    </lineage>
</organism>
<sequence>MAAEKRIVVWSKQGCSYCETVKAFLTEKEIPFSTIDVTGNDAFRDILEVKYDIRYVPVVEIGTGTSSYQAVLKPDIEALKEALTLYI</sequence>
<evidence type="ECO:0000259" key="1">
    <source>
        <dbReference type="Pfam" id="PF00462"/>
    </source>
</evidence>
<evidence type="ECO:0000313" key="3">
    <source>
        <dbReference type="Proteomes" id="UP000219356"/>
    </source>
</evidence>
<dbReference type="PROSITE" id="PS51354">
    <property type="entry name" value="GLUTAREDOXIN_2"/>
    <property type="match status" value="1"/>
</dbReference>
<dbReference type="Gene3D" id="3.40.30.10">
    <property type="entry name" value="Glutaredoxin"/>
    <property type="match status" value="1"/>
</dbReference>
<dbReference type="RefSeq" id="WP_077309213.1">
    <property type="nucleotide sequence ID" value="NZ_OBEK01000002.1"/>
</dbReference>
<dbReference type="Proteomes" id="UP000219356">
    <property type="component" value="Unassembled WGS sequence"/>
</dbReference>
<dbReference type="SUPFAM" id="SSF52833">
    <property type="entry name" value="Thioredoxin-like"/>
    <property type="match status" value="1"/>
</dbReference>
<proteinExistence type="predicted"/>
<protein>
    <submittedName>
        <fullName evidence="2">Glutaredoxin</fullName>
    </submittedName>
</protein>
<keyword evidence="3" id="KW-1185">Reference proteome</keyword>
<gene>
    <name evidence="2" type="ORF">SAMN05421503_1583</name>
</gene>
<dbReference type="EMBL" id="OBEK01000002">
    <property type="protein sequence ID" value="SNZ10184.1"/>
    <property type="molecule type" value="Genomic_DNA"/>
</dbReference>
<reference evidence="3" key="1">
    <citation type="submission" date="2017-09" db="EMBL/GenBank/DDBJ databases">
        <authorList>
            <person name="Varghese N."/>
            <person name="Submissions S."/>
        </authorList>
    </citation>
    <scope>NUCLEOTIDE SEQUENCE [LARGE SCALE GENOMIC DNA]</scope>
    <source>
        <strain evidence="3">CGMCC 1.8913</strain>
    </source>
</reference>
<dbReference type="Pfam" id="PF00462">
    <property type="entry name" value="Glutaredoxin"/>
    <property type="match status" value="1"/>
</dbReference>
<accession>A0A285NKX7</accession>
<dbReference type="InterPro" id="IPR002109">
    <property type="entry name" value="Glutaredoxin"/>
</dbReference>
<evidence type="ECO:0000313" key="2">
    <source>
        <dbReference type="EMBL" id="SNZ10184.1"/>
    </source>
</evidence>
<dbReference type="AlphaFoldDB" id="A0A285NKX7"/>
<dbReference type="CDD" id="cd02976">
    <property type="entry name" value="NrdH"/>
    <property type="match status" value="1"/>
</dbReference>
<name>A0A285NKX7_9BACI</name>
<dbReference type="OrthoDB" id="2192230at2"/>
<dbReference type="InterPro" id="IPR036249">
    <property type="entry name" value="Thioredoxin-like_sf"/>
</dbReference>